<comment type="similarity">
    <text evidence="1">Belongs to the spermidine/spermine synthase family.</text>
</comment>
<dbReference type="PROSITE" id="PS51006">
    <property type="entry name" value="PABS_2"/>
    <property type="match status" value="1"/>
</dbReference>
<evidence type="ECO:0000256" key="4">
    <source>
        <dbReference type="PROSITE-ProRule" id="PRU00354"/>
    </source>
</evidence>
<feature type="transmembrane region" description="Helical" evidence="6">
    <location>
        <begin position="217"/>
        <end position="243"/>
    </location>
</feature>
<feature type="region of interest" description="Disordered" evidence="5">
    <location>
        <begin position="1"/>
        <end position="27"/>
    </location>
</feature>
<keyword evidence="3 4" id="KW-0620">Polyamine biosynthesis</keyword>
<dbReference type="InterPro" id="IPR029063">
    <property type="entry name" value="SAM-dependent_MTases_sf"/>
</dbReference>
<keyword evidence="6" id="KW-1133">Transmembrane helix</keyword>
<keyword evidence="6" id="KW-0472">Membrane</keyword>
<feature type="transmembrane region" description="Helical" evidence="6">
    <location>
        <begin position="186"/>
        <end position="205"/>
    </location>
</feature>
<sequence>MSRRRPRNTSNSQQQSTLPQSSPSPRSLNHLTSISQLWTLPRATLLLINPILASTVLQVSPCYIEPVYGNVFPNLYFHESCLISLILGAIFGMGYVVKTKSLHPKIRDNKIAEAIVRDIDWCGAFFAMSPLLLRKLFTLSGILGPHVGPHVTQLGLAYPIMFLLGFLNSVACARTSGEHLFPNVRWLSFILTYIGASVSLTFVLYSVVARGRSCHRLYFAGLALVLVSAMFKLLWNIYGEVNLVEDAGQRKRNEKFGTTASTRIKSLSIMLIPQILVIFLSVYNANFNPHCNSTILQNIVVGKTQYSILARNDSITGWIEVLEESHPRNIRVMRAGHSLLGGVYRETQDSIYGSFYLMEAVRLVERSKQDGQERALQIGLGIGVSASSLQRHNVLLDIVELDPAVYEYAKKYFHLEKRHEIYLQDGRKFINNADSGKYDYVLHDVFTGGSVPSALFSVEALEQIKRVMKEGGILALNFVGSERWPQAESLALVSNTIRSVFPYIKCFKEGAQEGSFQNMVFFASTRELKFRPPVEADFLNSEMRRFMLKNFMEWPVNLKKYRNVTGMITEASNPLDRLQQGSALEHWVIMRGLFPIDVWINY</sequence>
<feature type="active site" description="Proton acceptor" evidence="4">
    <location>
        <position position="444"/>
    </location>
</feature>
<dbReference type="EMBL" id="CAJVPV010005800">
    <property type="protein sequence ID" value="CAG8596199.1"/>
    <property type="molecule type" value="Genomic_DNA"/>
</dbReference>
<dbReference type="InterPro" id="IPR030374">
    <property type="entry name" value="PABS"/>
</dbReference>
<evidence type="ECO:0000256" key="2">
    <source>
        <dbReference type="ARBA" id="ARBA00022679"/>
    </source>
</evidence>
<name>A0A9N9CA65_9GLOM</name>
<gene>
    <name evidence="8" type="ORF">AMORRO_LOCUS7574</name>
</gene>
<accession>A0A9N9CA65</accession>
<feature type="transmembrane region" description="Helical" evidence="6">
    <location>
        <begin position="76"/>
        <end position="97"/>
    </location>
</feature>
<dbReference type="NCBIfam" id="NF037959">
    <property type="entry name" value="MFS_SpdSyn"/>
    <property type="match status" value="1"/>
</dbReference>
<evidence type="ECO:0000313" key="9">
    <source>
        <dbReference type="Proteomes" id="UP000789342"/>
    </source>
</evidence>
<dbReference type="PANTHER" id="PTHR43317">
    <property type="entry name" value="THERMOSPERMINE SYNTHASE ACAULIS5"/>
    <property type="match status" value="1"/>
</dbReference>
<dbReference type="AlphaFoldDB" id="A0A9N9CA65"/>
<feature type="transmembrane region" description="Helical" evidence="6">
    <location>
        <begin position="43"/>
        <end position="64"/>
    </location>
</feature>
<organism evidence="8 9">
    <name type="scientific">Acaulospora morrowiae</name>
    <dbReference type="NCBI Taxonomy" id="94023"/>
    <lineage>
        <taxon>Eukaryota</taxon>
        <taxon>Fungi</taxon>
        <taxon>Fungi incertae sedis</taxon>
        <taxon>Mucoromycota</taxon>
        <taxon>Glomeromycotina</taxon>
        <taxon>Glomeromycetes</taxon>
        <taxon>Diversisporales</taxon>
        <taxon>Acaulosporaceae</taxon>
        <taxon>Acaulospora</taxon>
    </lineage>
</organism>
<keyword evidence="6" id="KW-0812">Transmembrane</keyword>
<keyword evidence="2 4" id="KW-0808">Transferase</keyword>
<dbReference type="GO" id="GO:0006596">
    <property type="term" value="P:polyamine biosynthetic process"/>
    <property type="evidence" value="ECO:0007669"/>
    <property type="project" value="UniProtKB-UniRule"/>
</dbReference>
<evidence type="ECO:0000256" key="1">
    <source>
        <dbReference type="ARBA" id="ARBA00007867"/>
    </source>
</evidence>
<protein>
    <submittedName>
        <fullName evidence="8">12450_t:CDS:1</fullName>
    </submittedName>
</protein>
<dbReference type="GO" id="GO:0016740">
    <property type="term" value="F:transferase activity"/>
    <property type="evidence" value="ECO:0007669"/>
    <property type="project" value="UniProtKB-UniRule"/>
</dbReference>
<feature type="transmembrane region" description="Helical" evidence="6">
    <location>
        <begin position="156"/>
        <end position="174"/>
    </location>
</feature>
<dbReference type="Pfam" id="PF01564">
    <property type="entry name" value="Spermine_synth"/>
    <property type="match status" value="1"/>
</dbReference>
<dbReference type="Proteomes" id="UP000789342">
    <property type="component" value="Unassembled WGS sequence"/>
</dbReference>
<evidence type="ECO:0000256" key="3">
    <source>
        <dbReference type="ARBA" id="ARBA00023115"/>
    </source>
</evidence>
<comment type="caution">
    <text evidence="8">The sequence shown here is derived from an EMBL/GenBank/DDBJ whole genome shotgun (WGS) entry which is preliminary data.</text>
</comment>
<evidence type="ECO:0000313" key="8">
    <source>
        <dbReference type="EMBL" id="CAG8596199.1"/>
    </source>
</evidence>
<feature type="domain" description="PABS" evidence="7">
    <location>
        <begin position="373"/>
        <end position="526"/>
    </location>
</feature>
<evidence type="ECO:0000256" key="5">
    <source>
        <dbReference type="SAM" id="MobiDB-lite"/>
    </source>
</evidence>
<dbReference type="Gene3D" id="3.40.50.150">
    <property type="entry name" value="Vaccinia Virus protein VP39"/>
    <property type="match status" value="1"/>
</dbReference>
<dbReference type="PANTHER" id="PTHR43317:SF1">
    <property type="entry name" value="THERMOSPERMINE SYNTHASE ACAULIS5"/>
    <property type="match status" value="1"/>
</dbReference>
<dbReference type="SUPFAM" id="SSF53335">
    <property type="entry name" value="S-adenosyl-L-methionine-dependent methyltransferases"/>
    <property type="match status" value="1"/>
</dbReference>
<dbReference type="OrthoDB" id="2016285at2759"/>
<reference evidence="8" key="1">
    <citation type="submission" date="2021-06" db="EMBL/GenBank/DDBJ databases">
        <authorList>
            <person name="Kallberg Y."/>
            <person name="Tangrot J."/>
            <person name="Rosling A."/>
        </authorList>
    </citation>
    <scope>NUCLEOTIDE SEQUENCE</scope>
    <source>
        <strain evidence="8">CL551</strain>
    </source>
</reference>
<evidence type="ECO:0000259" key="7">
    <source>
        <dbReference type="PROSITE" id="PS51006"/>
    </source>
</evidence>
<dbReference type="CDD" id="cd02440">
    <property type="entry name" value="AdoMet_MTases"/>
    <property type="match status" value="1"/>
</dbReference>
<proteinExistence type="inferred from homology"/>
<evidence type="ECO:0000256" key="6">
    <source>
        <dbReference type="SAM" id="Phobius"/>
    </source>
</evidence>
<keyword evidence="9" id="KW-1185">Reference proteome</keyword>
<feature type="compositionally biased region" description="Low complexity" evidence="5">
    <location>
        <begin position="8"/>
        <end position="27"/>
    </location>
</feature>